<reference evidence="1" key="1">
    <citation type="journal article" date="2019" name="J. ISSAAS">
        <title>Identification of 'Missing Link' Families of Small DNA Tumor Viruses.</title>
        <authorList>
            <person name="Welch N.L."/>
            <person name="Tisza M.J."/>
            <person name="Belford A."/>
            <person name="Pastrana D.V."/>
            <person name="Pang Y.-Y.S."/>
            <person name="Schiller J.T."/>
            <person name="An P."/>
            <person name="Cantalupo P.G."/>
            <person name="Pipas J.M."/>
            <person name="Koda S."/>
            <person name="Subramaniam K."/>
            <person name="Waltzek T.B."/>
            <person name="Bian C."/>
            <person name="Shi Q."/>
            <person name="Ruan Z."/>
            <person name="Ng T.F.-F."/>
            <person name="Starrett G.J."/>
            <person name="Buck C.B."/>
        </authorList>
    </citation>
    <scope>NUCLEOTIDE SEQUENCE</scope>
    <source>
        <strain evidence="1">4096</strain>
    </source>
</reference>
<evidence type="ECO:0000313" key="1">
    <source>
        <dbReference type="EMBL" id="DAC80321.1"/>
    </source>
</evidence>
<name>A0A5H3CW25_9VIRU</name>
<proteinExistence type="predicted"/>
<accession>A0A5H3CW25</accession>
<evidence type="ECO:0000313" key="2">
    <source>
        <dbReference type="Proteomes" id="UP001226928"/>
    </source>
</evidence>
<sequence length="272" mass="29553">MATRDLVSLSKNPGGLGFTYLATFDDNEMYNTCVLDLSRTPVLCPRGESGQGLAAISVASVTVTNTAITLGDHLHNNIIDFNGLEAVPIPEYSIDDPETLCKVLGYLGLPHTITDHGRITYTGTSAYSVPRTFVDGFVIKPIPHTLIEMLGFQNATTAVFGKIQKTIIVPGHEGANYPDVKGPLRDLIITCEQVQYTKDSQQAVAVCSPSSRFGKPFAKDCTEYARNLDIPGGRIDRLVFHIEDASKRPVKFAFGVPLISLRILPLTDNVLS</sequence>
<organism evidence="1 2">
    <name type="scientific">Tilapia adomavirus 2</name>
    <dbReference type="NCBI Taxonomy" id="2597804"/>
    <lineage>
        <taxon>Viruses</taxon>
        <taxon>Adomaviruses</taxon>
    </lineage>
</organism>
<dbReference type="Proteomes" id="UP001226928">
    <property type="component" value="Segment"/>
</dbReference>
<reference evidence="1" key="2">
    <citation type="submission" date="2019-07" db="EMBL/GenBank/DDBJ databases">
        <authorList>
            <person name="Buck C."/>
            <person name="Tisza M."/>
        </authorList>
    </citation>
    <scope>NUCLEOTIDE SEQUENCE</scope>
    <source>
        <strain evidence="1">4096</strain>
    </source>
</reference>
<protein>
    <submittedName>
        <fullName evidence="1">LO5</fullName>
    </submittedName>
</protein>
<dbReference type="EMBL" id="BK010892">
    <property type="protein sequence ID" value="DAC80321.1"/>
    <property type="molecule type" value="Genomic_DNA"/>
</dbReference>